<dbReference type="Proteomes" id="UP000238949">
    <property type="component" value="Unassembled WGS sequence"/>
</dbReference>
<gene>
    <name evidence="1" type="ORF">C6Y40_17460</name>
</gene>
<dbReference type="OrthoDB" id="6297849at2"/>
<organism evidence="1 2">
    <name type="scientific">Alteromonas alba</name>
    <dbReference type="NCBI Taxonomy" id="2079529"/>
    <lineage>
        <taxon>Bacteria</taxon>
        <taxon>Pseudomonadati</taxon>
        <taxon>Pseudomonadota</taxon>
        <taxon>Gammaproteobacteria</taxon>
        <taxon>Alteromonadales</taxon>
        <taxon>Alteromonadaceae</taxon>
        <taxon>Alteromonas/Salinimonas group</taxon>
        <taxon>Alteromonas</taxon>
    </lineage>
</organism>
<dbReference type="Pfam" id="PF01947">
    <property type="entry name" value="Rv2949c-like"/>
    <property type="match status" value="1"/>
</dbReference>
<dbReference type="InterPro" id="IPR002800">
    <property type="entry name" value="Rv2949c-like"/>
</dbReference>
<comment type="caution">
    <text evidence="1">The sequence shown here is derived from an EMBL/GenBank/DDBJ whole genome shotgun (WGS) entry which is preliminary data.</text>
</comment>
<accession>A0A2S9V742</accession>
<reference evidence="2" key="1">
    <citation type="journal article" date="2020" name="Int. J. Syst. Evol. Microbiol.">
        <title>Alteromonas alba sp. nov., a marine bacterium isolated from the seawater of the West Pacific Ocean.</title>
        <authorList>
            <person name="Sun C."/>
            <person name="Wu Y.-H."/>
            <person name="Xamxidin M."/>
            <person name="Cheng H."/>
            <person name="Xu X.-W."/>
        </authorList>
    </citation>
    <scope>NUCLEOTIDE SEQUENCE [LARGE SCALE GENOMIC DNA]</scope>
    <source>
        <strain evidence="2">190</strain>
    </source>
</reference>
<protein>
    <submittedName>
        <fullName evidence="1">DUF98 domain-containing protein</fullName>
    </submittedName>
</protein>
<proteinExistence type="predicted"/>
<dbReference type="EMBL" id="PVNP01000190">
    <property type="protein sequence ID" value="PRO72244.1"/>
    <property type="molecule type" value="Genomic_DNA"/>
</dbReference>
<dbReference type="Gene3D" id="3.40.1410.10">
    <property type="entry name" value="Chorismate lyase-like"/>
    <property type="match status" value="1"/>
</dbReference>
<dbReference type="RefSeq" id="WP_105935688.1">
    <property type="nucleotide sequence ID" value="NZ_PVNP01000190.1"/>
</dbReference>
<dbReference type="AlphaFoldDB" id="A0A2S9V742"/>
<keyword evidence="2" id="KW-1185">Reference proteome</keyword>
<name>A0A2S9V742_9ALTE</name>
<evidence type="ECO:0000313" key="1">
    <source>
        <dbReference type="EMBL" id="PRO72244.1"/>
    </source>
</evidence>
<dbReference type="SUPFAM" id="SSF64288">
    <property type="entry name" value="Chorismate lyase-like"/>
    <property type="match status" value="1"/>
</dbReference>
<sequence>MLKEHFRSRGFIEGGIVHNCEKTAMDMEALPPFLRTLLVTDGTVTKSLEAFFWENIKVEMRMQEQCWLTQDLPFINAKTGDHALKRDVILKGAKTSDIYAYATSYLLTGLLDEEVKQQMLGGKIGIGELLREIGLETYREIVDFGREVFNASIKEDGEPEYVEAIYRTYVINIGGNPAIQITERFPIRLFQKKAI</sequence>
<dbReference type="InterPro" id="IPR028978">
    <property type="entry name" value="Chorismate_lyase_/UTRA_dom_sf"/>
</dbReference>
<evidence type="ECO:0000313" key="2">
    <source>
        <dbReference type="Proteomes" id="UP000238949"/>
    </source>
</evidence>